<dbReference type="Gene3D" id="3.40.190.10">
    <property type="entry name" value="Periplasmic binding protein-like II"/>
    <property type="match status" value="1"/>
</dbReference>
<protein>
    <recommendedName>
        <fullName evidence="3">ABC transporter substrate-binding protein</fullName>
    </recommendedName>
</protein>
<dbReference type="Proteomes" id="UP000067625">
    <property type="component" value="Chromosome"/>
</dbReference>
<reference evidence="1 2" key="2">
    <citation type="journal article" date="2016" name="Int. J. Syst. Evol. Microbiol.">
        <title>Bacillus gobiensis sp. nov., isolated from a soil sample.</title>
        <authorList>
            <person name="Liu B."/>
            <person name="Liu G.H."/>
            <person name="Cetin S."/>
            <person name="Schumann P."/>
            <person name="Pan Z.Z."/>
            <person name="Chen Q.Q."/>
        </authorList>
    </citation>
    <scope>NUCLEOTIDE SEQUENCE [LARGE SCALE GENOMIC DNA]</scope>
    <source>
        <strain evidence="1 2">FJAT-4402</strain>
    </source>
</reference>
<dbReference type="EMBL" id="CP012600">
    <property type="protein sequence ID" value="ALC80804.1"/>
    <property type="molecule type" value="Genomic_DNA"/>
</dbReference>
<proteinExistence type="predicted"/>
<dbReference type="InterPro" id="IPR050490">
    <property type="entry name" value="Bact_solute-bd_prot1"/>
</dbReference>
<dbReference type="PATRIC" id="fig|1441095.3.peg.833"/>
<sequence>MALKWISIFLIIGLIAGCGNQSVISNPKEVEKLHKNQKTSITFWHTYNDKETDLLEQNIIPAFEKAHPNIHVESINLASNSELNNILVAQTSSKRGPDVARLDVGLIAEFSNKELLEPLSELPDFKSIRQRFQPEAMETGYYKGDYYSIPLNLYTKAAIFNQELLKDAGYSTPPSTMDDVLKIARKHNYTIGLGGLDTWDTIPYIESLGGVISDEKFSKTSGYLNSERTIQAVEQLKSLNKEHVINIPEYSDVNLDQIENWDELMNGKMLMVDEGPWFYYNLQSEEELNRALKLTVPAPFPHNEGPANVIGGENLVMMKGTKHRLEAWTFLKWMTEKETQLTMTKSGLIPTNKAAVDTFTSMQDSYHFPYSETADQAFSWPPVKNWSKIEEVYTYYLSEIFKGKLSVKEGLDRAAAEIDKLLADSDSR</sequence>
<gene>
    <name evidence="1" type="ORF">AM592_03795</name>
</gene>
<dbReference type="SUPFAM" id="SSF53850">
    <property type="entry name" value="Periplasmic binding protein-like II"/>
    <property type="match status" value="1"/>
</dbReference>
<evidence type="ECO:0008006" key="3">
    <source>
        <dbReference type="Google" id="ProtNLM"/>
    </source>
</evidence>
<dbReference type="PANTHER" id="PTHR43649:SF12">
    <property type="entry name" value="DIACETYLCHITOBIOSE BINDING PROTEIN DASA"/>
    <property type="match status" value="1"/>
</dbReference>
<dbReference type="PANTHER" id="PTHR43649">
    <property type="entry name" value="ARABINOSE-BINDING PROTEIN-RELATED"/>
    <property type="match status" value="1"/>
</dbReference>
<evidence type="ECO:0000313" key="1">
    <source>
        <dbReference type="EMBL" id="ALC80804.1"/>
    </source>
</evidence>
<organism evidence="1 2">
    <name type="scientific">Bacillus gobiensis</name>
    <dbReference type="NCBI Taxonomy" id="1441095"/>
    <lineage>
        <taxon>Bacteria</taxon>
        <taxon>Bacillati</taxon>
        <taxon>Bacillota</taxon>
        <taxon>Bacilli</taxon>
        <taxon>Bacillales</taxon>
        <taxon>Bacillaceae</taxon>
        <taxon>Bacillus</taxon>
    </lineage>
</organism>
<dbReference type="InterPro" id="IPR006059">
    <property type="entry name" value="SBP"/>
</dbReference>
<dbReference type="PROSITE" id="PS51257">
    <property type="entry name" value="PROKAR_LIPOPROTEIN"/>
    <property type="match status" value="1"/>
</dbReference>
<dbReference type="Pfam" id="PF13416">
    <property type="entry name" value="SBP_bac_8"/>
    <property type="match status" value="1"/>
</dbReference>
<dbReference type="RefSeq" id="WP_053602549.1">
    <property type="nucleotide sequence ID" value="NZ_CP012600.1"/>
</dbReference>
<evidence type="ECO:0000313" key="2">
    <source>
        <dbReference type="Proteomes" id="UP000067625"/>
    </source>
</evidence>
<dbReference type="AlphaFoldDB" id="A0A0M4FI06"/>
<dbReference type="STRING" id="1441095.AM592_03795"/>
<reference evidence="2" key="1">
    <citation type="submission" date="2015-08" db="EMBL/GenBank/DDBJ databases">
        <title>Genome sequencing project for genomic taxonomy and phylogenomics of Bacillus-like bacteria.</title>
        <authorList>
            <person name="Liu B."/>
            <person name="Wang J."/>
            <person name="Zhu Y."/>
            <person name="Liu G."/>
            <person name="Chen Q."/>
            <person name="Chen Z."/>
            <person name="Lan J."/>
            <person name="Che J."/>
            <person name="Ge C."/>
            <person name="Shi H."/>
            <person name="Pan Z."/>
            <person name="Liu X."/>
        </authorList>
    </citation>
    <scope>NUCLEOTIDE SEQUENCE [LARGE SCALE GENOMIC DNA]</scope>
    <source>
        <strain evidence="2">FJAT-4402</strain>
    </source>
</reference>
<dbReference type="OrthoDB" id="9795467at2"/>
<keyword evidence="2" id="KW-1185">Reference proteome</keyword>
<accession>A0A0M4FI06</accession>
<name>A0A0M4FI06_9BACI</name>